<gene>
    <name evidence="2" type="ORF">GMARGA_LOCUS43956</name>
</gene>
<accession>A0ABN7XKT3</accession>
<evidence type="ECO:0000313" key="2">
    <source>
        <dbReference type="EMBL" id="CAG8855135.1"/>
    </source>
</evidence>
<keyword evidence="3" id="KW-1185">Reference proteome</keyword>
<proteinExistence type="predicted"/>
<comment type="caution">
    <text evidence="2">The sequence shown here is derived from an EMBL/GenBank/DDBJ whole genome shotgun (WGS) entry which is preliminary data.</text>
</comment>
<name>A0ABN7XKT3_GIGMA</name>
<feature type="compositionally biased region" description="Basic and acidic residues" evidence="1">
    <location>
        <begin position="1"/>
        <end position="13"/>
    </location>
</feature>
<organism evidence="2 3">
    <name type="scientific">Gigaspora margarita</name>
    <dbReference type="NCBI Taxonomy" id="4874"/>
    <lineage>
        <taxon>Eukaryota</taxon>
        <taxon>Fungi</taxon>
        <taxon>Fungi incertae sedis</taxon>
        <taxon>Mucoromycota</taxon>
        <taxon>Glomeromycotina</taxon>
        <taxon>Glomeromycetes</taxon>
        <taxon>Diversisporales</taxon>
        <taxon>Gigasporaceae</taxon>
        <taxon>Gigaspora</taxon>
    </lineage>
</organism>
<evidence type="ECO:0000256" key="1">
    <source>
        <dbReference type="SAM" id="MobiDB-lite"/>
    </source>
</evidence>
<feature type="non-terminal residue" evidence="2">
    <location>
        <position position="71"/>
    </location>
</feature>
<sequence>PRIQKNLEKEPLRTSKFAKKRRISKSRQITAEAPRIQRTFEKSSEKPPKATKERCQESSKIIRRTLQKELE</sequence>
<feature type="compositionally biased region" description="Basic residues" evidence="1">
    <location>
        <begin position="16"/>
        <end position="25"/>
    </location>
</feature>
<feature type="compositionally biased region" description="Basic and acidic residues" evidence="1">
    <location>
        <begin position="38"/>
        <end position="57"/>
    </location>
</feature>
<reference evidence="2 3" key="1">
    <citation type="submission" date="2021-06" db="EMBL/GenBank/DDBJ databases">
        <authorList>
            <person name="Kallberg Y."/>
            <person name="Tangrot J."/>
            <person name="Rosling A."/>
        </authorList>
    </citation>
    <scope>NUCLEOTIDE SEQUENCE [LARGE SCALE GENOMIC DNA]</scope>
    <source>
        <strain evidence="2 3">120-4 pot B 10/14</strain>
    </source>
</reference>
<dbReference type="Proteomes" id="UP000789901">
    <property type="component" value="Unassembled WGS sequence"/>
</dbReference>
<protein>
    <submittedName>
        <fullName evidence="2">21408_t:CDS:1</fullName>
    </submittedName>
</protein>
<feature type="non-terminal residue" evidence="2">
    <location>
        <position position="1"/>
    </location>
</feature>
<evidence type="ECO:0000313" key="3">
    <source>
        <dbReference type="Proteomes" id="UP000789901"/>
    </source>
</evidence>
<feature type="region of interest" description="Disordered" evidence="1">
    <location>
        <begin position="1"/>
        <end position="71"/>
    </location>
</feature>
<dbReference type="EMBL" id="CAJVQB010146248">
    <property type="protein sequence ID" value="CAG8855135.1"/>
    <property type="molecule type" value="Genomic_DNA"/>
</dbReference>